<gene>
    <name evidence="1" type="ORF">BABINDRAFT_25394</name>
</gene>
<dbReference type="OrthoDB" id="5572844at2759"/>
<proteinExistence type="predicted"/>
<dbReference type="GeneID" id="30149209"/>
<reference evidence="2" key="1">
    <citation type="submission" date="2016-05" db="EMBL/GenBank/DDBJ databases">
        <title>Comparative genomics of biotechnologically important yeasts.</title>
        <authorList>
            <consortium name="DOE Joint Genome Institute"/>
            <person name="Riley R."/>
            <person name="Haridas S."/>
            <person name="Wolfe K.H."/>
            <person name="Lopes M.R."/>
            <person name="Hittinger C.T."/>
            <person name="Goker M."/>
            <person name="Salamov A."/>
            <person name="Wisecaver J."/>
            <person name="Long T.M."/>
            <person name="Aerts A.L."/>
            <person name="Barry K."/>
            <person name="Choi C."/>
            <person name="Clum A."/>
            <person name="Coughlan A.Y."/>
            <person name="Deshpande S."/>
            <person name="Douglass A.P."/>
            <person name="Hanson S.J."/>
            <person name="Klenk H.-P."/>
            <person name="Labutti K."/>
            <person name="Lapidus A."/>
            <person name="Lindquist E."/>
            <person name="Lipzen A."/>
            <person name="Meier-Kolthoff J.P."/>
            <person name="Ohm R.A."/>
            <person name="Otillar R.P."/>
            <person name="Pangilinan J."/>
            <person name="Peng Y."/>
            <person name="Rokas A."/>
            <person name="Rosa C.A."/>
            <person name="Scheuner C."/>
            <person name="Sibirny A.A."/>
            <person name="Slot J.C."/>
            <person name="Stielow J.B."/>
            <person name="Sun H."/>
            <person name="Kurtzman C.P."/>
            <person name="Blackwell M."/>
            <person name="Grigoriev I.V."/>
            <person name="Jeffries T.W."/>
        </authorList>
    </citation>
    <scope>NUCLEOTIDE SEQUENCE [LARGE SCALE GENOMIC DNA]</scope>
    <source>
        <strain evidence="2">NRRL Y-12698</strain>
    </source>
</reference>
<keyword evidence="2" id="KW-1185">Reference proteome</keyword>
<evidence type="ECO:0000313" key="2">
    <source>
        <dbReference type="Proteomes" id="UP000094336"/>
    </source>
</evidence>
<organism evidence="1 2">
    <name type="scientific">Babjeviella inositovora NRRL Y-12698</name>
    <dbReference type="NCBI Taxonomy" id="984486"/>
    <lineage>
        <taxon>Eukaryota</taxon>
        <taxon>Fungi</taxon>
        <taxon>Dikarya</taxon>
        <taxon>Ascomycota</taxon>
        <taxon>Saccharomycotina</taxon>
        <taxon>Pichiomycetes</taxon>
        <taxon>Serinales incertae sedis</taxon>
        <taxon>Babjeviella</taxon>
    </lineage>
</organism>
<dbReference type="Proteomes" id="UP000094336">
    <property type="component" value="Unassembled WGS sequence"/>
</dbReference>
<dbReference type="PANTHER" id="PTHR28027">
    <property type="entry name" value="TRANSCRIPTIONAL REGULATOR MIT1"/>
    <property type="match status" value="1"/>
</dbReference>
<dbReference type="RefSeq" id="XP_018987942.1">
    <property type="nucleotide sequence ID" value="XM_019131356.1"/>
</dbReference>
<name>A0A1E3QYE4_9ASCO</name>
<feature type="non-terminal residue" evidence="1">
    <location>
        <position position="114"/>
    </location>
</feature>
<dbReference type="InterPro" id="IPR018608">
    <property type="entry name" value="Gti1/Pac2"/>
</dbReference>
<protein>
    <submittedName>
        <fullName evidence="1">Uncharacterized protein</fullName>
    </submittedName>
</protein>
<accession>A0A1E3QYE4</accession>
<dbReference type="EMBL" id="KV454426">
    <property type="protein sequence ID" value="ODQ82614.1"/>
    <property type="molecule type" value="Genomic_DNA"/>
</dbReference>
<evidence type="ECO:0000313" key="1">
    <source>
        <dbReference type="EMBL" id="ODQ82614.1"/>
    </source>
</evidence>
<sequence length="114" mass="13004">MKRWTDGRSWSASRVSGSFLIYREMESSNGGTSSGSRDSTTYRYKNEGFIKQSFSLTTRMGDKFHLIAYTNMHNLTRAHSRDITRASGLISPLQDDRFGRLQLSPDVYPESILN</sequence>
<dbReference type="AlphaFoldDB" id="A0A1E3QYE4"/>
<dbReference type="GO" id="GO:0003677">
    <property type="term" value="F:DNA binding"/>
    <property type="evidence" value="ECO:0007669"/>
    <property type="project" value="TreeGrafter"/>
</dbReference>
<dbReference type="Pfam" id="PF09729">
    <property type="entry name" value="Gti1_Pac2"/>
    <property type="match status" value="1"/>
</dbReference>
<dbReference type="PANTHER" id="PTHR28027:SF1">
    <property type="entry name" value="CAMP INDEPENDENT REGULATORY PROTEIN (AFU_ORTHOLOGUE AFUA_3G09640)"/>
    <property type="match status" value="1"/>
</dbReference>